<dbReference type="AlphaFoldDB" id="A0A0F9C312"/>
<dbReference type="EMBL" id="LAZR01048826">
    <property type="protein sequence ID" value="KKK91046.1"/>
    <property type="molecule type" value="Genomic_DNA"/>
</dbReference>
<name>A0A0F9C312_9ZZZZ</name>
<reference evidence="1" key="1">
    <citation type="journal article" date="2015" name="Nature">
        <title>Complex archaea that bridge the gap between prokaryotes and eukaryotes.</title>
        <authorList>
            <person name="Spang A."/>
            <person name="Saw J.H."/>
            <person name="Jorgensen S.L."/>
            <person name="Zaremba-Niedzwiedzka K."/>
            <person name="Martijn J."/>
            <person name="Lind A.E."/>
            <person name="van Eijk R."/>
            <person name="Schleper C."/>
            <person name="Guy L."/>
            <person name="Ettema T.J."/>
        </authorList>
    </citation>
    <scope>NUCLEOTIDE SEQUENCE</scope>
</reference>
<protein>
    <submittedName>
        <fullName evidence="1">Uncharacterized protein</fullName>
    </submittedName>
</protein>
<comment type="caution">
    <text evidence="1">The sequence shown here is derived from an EMBL/GenBank/DDBJ whole genome shotgun (WGS) entry which is preliminary data.</text>
</comment>
<sequence length="66" mass="7563">MQISKQHRLIAYNMMLIVPLILAGYSIGIKIYVLGFMFIVVGFLAHSRLYGLLELKEDNPLKIPEE</sequence>
<proteinExistence type="predicted"/>
<gene>
    <name evidence="1" type="ORF">LCGC14_2716900</name>
</gene>
<accession>A0A0F9C312</accession>
<evidence type="ECO:0000313" key="1">
    <source>
        <dbReference type="EMBL" id="KKK91046.1"/>
    </source>
</evidence>
<organism evidence="1">
    <name type="scientific">marine sediment metagenome</name>
    <dbReference type="NCBI Taxonomy" id="412755"/>
    <lineage>
        <taxon>unclassified sequences</taxon>
        <taxon>metagenomes</taxon>
        <taxon>ecological metagenomes</taxon>
    </lineage>
</organism>